<evidence type="ECO:0000313" key="2">
    <source>
        <dbReference type="Proteomes" id="UP001295740"/>
    </source>
</evidence>
<gene>
    <name evidence="1" type="ORF">KHLLAP_LOCUS14700</name>
</gene>
<keyword evidence="2" id="KW-1185">Reference proteome</keyword>
<evidence type="ECO:0000313" key="1">
    <source>
        <dbReference type="EMBL" id="CAJ2514232.1"/>
    </source>
</evidence>
<protein>
    <submittedName>
        <fullName evidence="1">Uu.00g023510.m01.CDS01</fullName>
    </submittedName>
</protein>
<dbReference type="EMBL" id="CAUWAG010000020">
    <property type="protein sequence ID" value="CAJ2514232.1"/>
    <property type="molecule type" value="Genomic_DNA"/>
</dbReference>
<accession>A0AAI8W014</accession>
<dbReference type="Proteomes" id="UP001295740">
    <property type="component" value="Unassembled WGS sequence"/>
</dbReference>
<reference evidence="1" key="1">
    <citation type="submission" date="2023-10" db="EMBL/GenBank/DDBJ databases">
        <authorList>
            <person name="Hackl T."/>
        </authorList>
    </citation>
    <scope>NUCLEOTIDE SEQUENCE</scope>
</reference>
<comment type="caution">
    <text evidence="1">The sequence shown here is derived from an EMBL/GenBank/DDBJ whole genome shotgun (WGS) entry which is preliminary data.</text>
</comment>
<organism evidence="1 2">
    <name type="scientific">Anthostomella pinea</name>
    <dbReference type="NCBI Taxonomy" id="933095"/>
    <lineage>
        <taxon>Eukaryota</taxon>
        <taxon>Fungi</taxon>
        <taxon>Dikarya</taxon>
        <taxon>Ascomycota</taxon>
        <taxon>Pezizomycotina</taxon>
        <taxon>Sordariomycetes</taxon>
        <taxon>Xylariomycetidae</taxon>
        <taxon>Xylariales</taxon>
        <taxon>Xylariaceae</taxon>
        <taxon>Anthostomella</taxon>
    </lineage>
</organism>
<dbReference type="AlphaFoldDB" id="A0AAI8W014"/>
<sequence length="281" mass="31153">MATLTKKLLIRKGAEDPEVALARAREAIDKLPSPIKSGNTLYPAWKNFIIAVVLRIGKEKQLDGYALVTTYLSTTRKPERQNQGSFEAKPPLDTIVESEVTDNFSVAFTKEQPDEMAEMATIKADEAWQSMNTDRVSSHTLYQFRNFIECLAYAIYSDGLFQGCTGEVAIIVEPKGLKRPGIVFYMSSTHGPPDEKKFLEAIYKFWKQVFRAGRKKYGDEAILNSVVLVLRETDAAKVVEDKKYLGKLDLSMCLAGQTGRRVSLGELAVGTGEQSAPVVGS</sequence>
<name>A0AAI8W014_9PEZI</name>
<proteinExistence type="predicted"/>